<dbReference type="GO" id="GO:0003735">
    <property type="term" value="F:structural constituent of ribosome"/>
    <property type="evidence" value="ECO:0007669"/>
    <property type="project" value="InterPro"/>
</dbReference>
<dbReference type="PROSITE" id="PS00936">
    <property type="entry name" value="RIBOSOMAL_L35"/>
    <property type="match status" value="1"/>
</dbReference>
<comment type="similarity">
    <text evidence="1">Belongs to the bacterial ribosomal protein bL35 family.</text>
</comment>
<dbReference type="InterPro" id="IPR018265">
    <property type="entry name" value="Ribosomal_bL35_CS"/>
</dbReference>
<proteinExistence type="inferred from homology"/>
<name>A0A382P448_9ZZZZ</name>
<sequence length="68" mass="7799">MPKLKTKSSAKKRFKLTAKSKIKMSQAGKRHGMIKRTNSQIRKQRGTTIMSKQDAKIVKSYMPYSLRG</sequence>
<keyword evidence="3" id="KW-0687">Ribonucleoprotein</keyword>
<dbReference type="InterPro" id="IPR021137">
    <property type="entry name" value="Ribosomal_bL35-like"/>
</dbReference>
<evidence type="ECO:0000313" key="4">
    <source>
        <dbReference type="EMBL" id="SVC66611.1"/>
    </source>
</evidence>
<dbReference type="PANTHER" id="PTHR33343">
    <property type="entry name" value="54S RIBOSOMAL PROTEIN BL35M"/>
    <property type="match status" value="1"/>
</dbReference>
<dbReference type="GO" id="GO:0006412">
    <property type="term" value="P:translation"/>
    <property type="evidence" value="ECO:0007669"/>
    <property type="project" value="InterPro"/>
</dbReference>
<dbReference type="Pfam" id="PF01632">
    <property type="entry name" value="Ribosomal_L35p"/>
    <property type="match status" value="1"/>
</dbReference>
<dbReference type="InterPro" id="IPR001706">
    <property type="entry name" value="Ribosomal_bL35"/>
</dbReference>
<dbReference type="FunFam" id="4.10.410.60:FF:000001">
    <property type="entry name" value="50S ribosomal protein L35"/>
    <property type="match status" value="1"/>
</dbReference>
<protein>
    <recommendedName>
        <fullName evidence="5">50S ribosomal protein L35</fullName>
    </recommendedName>
</protein>
<evidence type="ECO:0000256" key="3">
    <source>
        <dbReference type="ARBA" id="ARBA00023274"/>
    </source>
</evidence>
<keyword evidence="2" id="KW-0689">Ribosomal protein</keyword>
<dbReference type="NCBIfam" id="TIGR00001">
    <property type="entry name" value="rpmI_bact"/>
    <property type="match status" value="1"/>
</dbReference>
<evidence type="ECO:0008006" key="5">
    <source>
        <dbReference type="Google" id="ProtNLM"/>
    </source>
</evidence>
<dbReference type="Gene3D" id="4.10.410.60">
    <property type="match status" value="1"/>
</dbReference>
<dbReference type="InterPro" id="IPR037229">
    <property type="entry name" value="Ribosomal_bL35_sf"/>
</dbReference>
<dbReference type="SUPFAM" id="SSF143034">
    <property type="entry name" value="L35p-like"/>
    <property type="match status" value="1"/>
</dbReference>
<dbReference type="AlphaFoldDB" id="A0A382P448"/>
<dbReference type="PRINTS" id="PR00064">
    <property type="entry name" value="RIBOSOMALL35"/>
</dbReference>
<dbReference type="GO" id="GO:0022625">
    <property type="term" value="C:cytosolic large ribosomal subunit"/>
    <property type="evidence" value="ECO:0007669"/>
    <property type="project" value="TreeGrafter"/>
</dbReference>
<evidence type="ECO:0000256" key="2">
    <source>
        <dbReference type="ARBA" id="ARBA00022980"/>
    </source>
</evidence>
<evidence type="ECO:0000256" key="1">
    <source>
        <dbReference type="ARBA" id="ARBA00006598"/>
    </source>
</evidence>
<gene>
    <name evidence="4" type="ORF">METZ01_LOCUS319465</name>
</gene>
<organism evidence="4">
    <name type="scientific">marine metagenome</name>
    <dbReference type="NCBI Taxonomy" id="408172"/>
    <lineage>
        <taxon>unclassified sequences</taxon>
        <taxon>metagenomes</taxon>
        <taxon>ecological metagenomes</taxon>
    </lineage>
</organism>
<dbReference type="HAMAP" id="MF_00514">
    <property type="entry name" value="Ribosomal_bL35"/>
    <property type="match status" value="1"/>
</dbReference>
<dbReference type="PANTHER" id="PTHR33343:SF1">
    <property type="entry name" value="LARGE RIBOSOMAL SUBUNIT PROTEIN BL35M"/>
    <property type="match status" value="1"/>
</dbReference>
<dbReference type="EMBL" id="UINC01103883">
    <property type="protein sequence ID" value="SVC66611.1"/>
    <property type="molecule type" value="Genomic_DNA"/>
</dbReference>
<reference evidence="4" key="1">
    <citation type="submission" date="2018-05" db="EMBL/GenBank/DDBJ databases">
        <authorList>
            <person name="Lanie J.A."/>
            <person name="Ng W.-L."/>
            <person name="Kazmierczak K.M."/>
            <person name="Andrzejewski T.M."/>
            <person name="Davidsen T.M."/>
            <person name="Wayne K.J."/>
            <person name="Tettelin H."/>
            <person name="Glass J.I."/>
            <person name="Rusch D."/>
            <person name="Podicherti R."/>
            <person name="Tsui H.-C.T."/>
            <person name="Winkler M.E."/>
        </authorList>
    </citation>
    <scope>NUCLEOTIDE SEQUENCE</scope>
</reference>
<accession>A0A382P448</accession>